<dbReference type="RefSeq" id="WP_011781859.1">
    <property type="nucleotide sequence ID" value="NZ_CP070380.1"/>
</dbReference>
<comment type="caution">
    <text evidence="7">The sequence shown here is derived from an EMBL/GenBank/DDBJ whole genome shotgun (WGS) entry which is preliminary data.</text>
</comment>
<feature type="signal peptide" evidence="6">
    <location>
        <begin position="1"/>
        <end position="21"/>
    </location>
</feature>
<evidence type="ECO:0000256" key="2">
    <source>
        <dbReference type="ARBA" id="ARBA00022692"/>
    </source>
</evidence>
<dbReference type="Pfam" id="PF13564">
    <property type="entry name" value="DoxX_2"/>
    <property type="match status" value="1"/>
</dbReference>
<dbReference type="Proteomes" id="UP001172687">
    <property type="component" value="Unassembled WGS sequence"/>
</dbReference>
<feature type="chain" id="PRO_5045290215" evidence="6">
    <location>
        <begin position="22"/>
        <end position="122"/>
    </location>
</feature>
<keyword evidence="6" id="KW-0732">Signal</keyword>
<dbReference type="EMBL" id="JAUHTC010000098">
    <property type="protein sequence ID" value="MDN4522151.1"/>
    <property type="molecule type" value="Genomic_DNA"/>
</dbReference>
<comment type="subcellular location">
    <subcellularLocation>
        <location evidence="1">Membrane</location>
        <topology evidence="1">Multi-pass membrane protein</topology>
    </subcellularLocation>
</comment>
<keyword evidence="2 5" id="KW-0812">Transmembrane</keyword>
<evidence type="ECO:0000256" key="3">
    <source>
        <dbReference type="ARBA" id="ARBA00022989"/>
    </source>
</evidence>
<evidence type="ECO:0000256" key="4">
    <source>
        <dbReference type="ARBA" id="ARBA00023136"/>
    </source>
</evidence>
<protein>
    <submittedName>
        <fullName evidence="7">DoxX family protein</fullName>
    </submittedName>
</protein>
<evidence type="ECO:0000256" key="6">
    <source>
        <dbReference type="SAM" id="SignalP"/>
    </source>
</evidence>
<dbReference type="InterPro" id="IPR032808">
    <property type="entry name" value="DoxX"/>
</dbReference>
<evidence type="ECO:0000256" key="1">
    <source>
        <dbReference type="ARBA" id="ARBA00004141"/>
    </source>
</evidence>
<proteinExistence type="predicted"/>
<keyword evidence="8" id="KW-1185">Reference proteome</keyword>
<evidence type="ECO:0000313" key="7">
    <source>
        <dbReference type="EMBL" id="MDN4522151.1"/>
    </source>
</evidence>
<feature type="transmembrane region" description="Helical" evidence="5">
    <location>
        <begin position="48"/>
        <end position="67"/>
    </location>
</feature>
<accession>A0ABT8HN16</accession>
<reference evidence="7" key="1">
    <citation type="submission" date="2023-07" db="EMBL/GenBank/DDBJ databases">
        <title>Degradation of tert-butanol by M. austroafricanum TBA100.</title>
        <authorList>
            <person name="Helbich S."/>
            <person name="Vainshtein Y."/>
        </authorList>
    </citation>
    <scope>NUCLEOTIDE SEQUENCE</scope>
    <source>
        <strain evidence="7">TBA100</strain>
    </source>
</reference>
<keyword evidence="3 5" id="KW-1133">Transmembrane helix</keyword>
<feature type="transmembrane region" description="Helical" evidence="5">
    <location>
        <begin position="74"/>
        <end position="94"/>
    </location>
</feature>
<organism evidence="7 8">
    <name type="scientific">Mycolicibacterium austroafricanum</name>
    <name type="common">Mycobacterium austroafricanum</name>
    <dbReference type="NCBI Taxonomy" id="39687"/>
    <lineage>
        <taxon>Bacteria</taxon>
        <taxon>Bacillati</taxon>
        <taxon>Actinomycetota</taxon>
        <taxon>Actinomycetes</taxon>
        <taxon>Mycobacteriales</taxon>
        <taxon>Mycobacteriaceae</taxon>
        <taxon>Mycolicibacterium</taxon>
    </lineage>
</organism>
<feature type="transmembrane region" description="Helical" evidence="5">
    <location>
        <begin position="100"/>
        <end position="121"/>
    </location>
</feature>
<name>A0ABT8HN16_MYCAO</name>
<evidence type="ECO:0000313" key="8">
    <source>
        <dbReference type="Proteomes" id="UP001172687"/>
    </source>
</evidence>
<sequence>MNGLVSTALAAVTLTCAVANAAVAAADLARAPFVLANSAEVGVAPRWIPYLAGLKLAGAAGLLLGFVTTPWLGLAAATGLVGFFVGAVAVHVRTRVFHNLAFPAAYLLMAVGAATYFAAAVG</sequence>
<keyword evidence="4 5" id="KW-0472">Membrane</keyword>
<evidence type="ECO:0000256" key="5">
    <source>
        <dbReference type="SAM" id="Phobius"/>
    </source>
</evidence>
<gene>
    <name evidence="7" type="ORF">QYF68_30665</name>
</gene>